<proteinExistence type="predicted"/>
<evidence type="ECO:0000256" key="7">
    <source>
        <dbReference type="ARBA" id="ARBA00023237"/>
    </source>
</evidence>
<reference evidence="10" key="1">
    <citation type="journal article" date="2019" name="Int. J. Syst. Evol. Microbiol.">
        <title>The Global Catalogue of Microorganisms (GCM) 10K type strain sequencing project: providing services to taxonomists for standard genome sequencing and annotation.</title>
        <authorList>
            <consortium name="The Broad Institute Genomics Platform"/>
            <consortium name="The Broad Institute Genome Sequencing Center for Infectious Disease"/>
            <person name="Wu L."/>
            <person name="Ma J."/>
        </authorList>
    </citation>
    <scope>NUCLEOTIDE SEQUENCE [LARGE SCALE GENOMIC DNA]</scope>
    <source>
        <strain evidence="10">CGMCC 1.15959</strain>
    </source>
</reference>
<feature type="signal peptide" evidence="8">
    <location>
        <begin position="1"/>
        <end position="22"/>
    </location>
</feature>
<evidence type="ECO:0000313" key="10">
    <source>
        <dbReference type="Proteomes" id="UP000619041"/>
    </source>
</evidence>
<evidence type="ECO:0000256" key="6">
    <source>
        <dbReference type="ARBA" id="ARBA00023136"/>
    </source>
</evidence>
<keyword evidence="2" id="KW-0813">Transport</keyword>
<evidence type="ECO:0000256" key="3">
    <source>
        <dbReference type="ARBA" id="ARBA00022452"/>
    </source>
</evidence>
<name>A0ABQ1SCD9_9SPHN</name>
<dbReference type="InterPro" id="IPR039426">
    <property type="entry name" value="TonB-dep_rcpt-like"/>
</dbReference>
<dbReference type="Proteomes" id="UP000619041">
    <property type="component" value="Unassembled WGS sequence"/>
</dbReference>
<dbReference type="PANTHER" id="PTHR30069">
    <property type="entry name" value="TONB-DEPENDENT OUTER MEMBRANE RECEPTOR"/>
    <property type="match status" value="1"/>
</dbReference>
<evidence type="ECO:0000256" key="2">
    <source>
        <dbReference type="ARBA" id="ARBA00022448"/>
    </source>
</evidence>
<sequence>MPKTGRFLIAVSALALAWPALANDGGSDAATDAANVASAPDDGRQVYAPDYFARFAPKSALDMLSQVPGFSIREDDQGRGLGQANTNVLINGERVALKSEGIGDRLRRISADKVTRIEIVDGASLNIPGLSGQVANVITSGGGVSGQFDWKTRFRPGYVEPEWFGGNVSVSGSAKTLEYSLALSNDNGRGAAKGPTVITDGQGTLIETRQAHIANVSDSPKIAASLKWDGPGSSVANFNASYQRQWYHGRFDEERFPVSGVPRHRDYEQHDKDWNYEIGGDFEFALGPGRLKLIGLERYDHDNYYEDVVFTKADGSPPFGGRYVNMNESGEHIGRGEYSWKMLGGDWQLAGEAAFNRYSGVATLYDLTPDGDFVELPFSAGTGGVTEDRYEVVLTHGRQLAKNLSLQVGLGGEYSKLSQTGANGLTRSFYRPKGSVSLAWTPSKGLDLSLKVARVVGQLSFGDFLARVDLDQGQNNAGNVELVPPQRWNVDFEVKKDLGRWGTTDLKLFYSAIDDYIDVIPLGGGAESTGNIPHAHRFGLDWTSTVNLDPIGLKGAKIDTNLVLEKSQVKDPVTGLARYFSNYQDRHAEANFRYDIPDSSWAGGFGVQYNHRRPYWRLYEVGLNYEGPIYSTVFVENKDVFGLTVRAEYFNVTNGHRFVERTVYDGPRDTSPVLFIESTRQKVGPIFNLSVSGKF</sequence>
<keyword evidence="6" id="KW-0472">Membrane</keyword>
<dbReference type="EMBL" id="BMKL01000001">
    <property type="protein sequence ID" value="GGD99197.1"/>
    <property type="molecule type" value="Genomic_DNA"/>
</dbReference>
<evidence type="ECO:0000256" key="5">
    <source>
        <dbReference type="ARBA" id="ARBA00022729"/>
    </source>
</evidence>
<comment type="caution">
    <text evidence="9">The sequence shown here is derived from an EMBL/GenBank/DDBJ whole genome shotgun (WGS) entry which is preliminary data.</text>
</comment>
<comment type="subcellular location">
    <subcellularLocation>
        <location evidence="1">Cell outer membrane</location>
        <topology evidence="1">Multi-pass membrane protein</topology>
    </subcellularLocation>
</comment>
<dbReference type="Gene3D" id="2.170.130.10">
    <property type="entry name" value="TonB-dependent receptor, plug domain"/>
    <property type="match status" value="1"/>
</dbReference>
<gene>
    <name evidence="9" type="ORF">GCM10011515_18820</name>
</gene>
<evidence type="ECO:0008006" key="11">
    <source>
        <dbReference type="Google" id="ProtNLM"/>
    </source>
</evidence>
<evidence type="ECO:0000313" key="9">
    <source>
        <dbReference type="EMBL" id="GGD99197.1"/>
    </source>
</evidence>
<keyword evidence="10" id="KW-1185">Reference proteome</keyword>
<keyword evidence="4" id="KW-0812">Transmembrane</keyword>
<dbReference type="InterPro" id="IPR037066">
    <property type="entry name" value="Plug_dom_sf"/>
</dbReference>
<keyword evidence="7" id="KW-0998">Cell outer membrane</keyword>
<evidence type="ECO:0000256" key="1">
    <source>
        <dbReference type="ARBA" id="ARBA00004571"/>
    </source>
</evidence>
<dbReference type="SUPFAM" id="SSF56935">
    <property type="entry name" value="Porins"/>
    <property type="match status" value="1"/>
</dbReference>
<feature type="chain" id="PRO_5047006658" description="TonB-dependent receptor plug domain-containing protein" evidence="8">
    <location>
        <begin position="23"/>
        <end position="695"/>
    </location>
</feature>
<protein>
    <recommendedName>
        <fullName evidence="11">TonB-dependent receptor plug domain-containing protein</fullName>
    </recommendedName>
</protein>
<dbReference type="Gene3D" id="2.40.170.20">
    <property type="entry name" value="TonB-dependent receptor, beta-barrel domain"/>
    <property type="match status" value="1"/>
</dbReference>
<dbReference type="RefSeq" id="WP_188644896.1">
    <property type="nucleotide sequence ID" value="NZ_BMKL01000001.1"/>
</dbReference>
<evidence type="ECO:0000256" key="4">
    <source>
        <dbReference type="ARBA" id="ARBA00022692"/>
    </source>
</evidence>
<dbReference type="PANTHER" id="PTHR30069:SF29">
    <property type="entry name" value="HEMOGLOBIN AND HEMOGLOBIN-HAPTOGLOBIN-BINDING PROTEIN 1-RELATED"/>
    <property type="match status" value="1"/>
</dbReference>
<accession>A0ABQ1SCD9</accession>
<organism evidence="9 10">
    <name type="scientific">Tsuneonella deserti</name>
    <dbReference type="NCBI Taxonomy" id="2035528"/>
    <lineage>
        <taxon>Bacteria</taxon>
        <taxon>Pseudomonadati</taxon>
        <taxon>Pseudomonadota</taxon>
        <taxon>Alphaproteobacteria</taxon>
        <taxon>Sphingomonadales</taxon>
        <taxon>Erythrobacteraceae</taxon>
        <taxon>Tsuneonella</taxon>
    </lineage>
</organism>
<evidence type="ECO:0000256" key="8">
    <source>
        <dbReference type="SAM" id="SignalP"/>
    </source>
</evidence>
<keyword evidence="5 8" id="KW-0732">Signal</keyword>
<keyword evidence="3" id="KW-1134">Transmembrane beta strand</keyword>
<dbReference type="InterPro" id="IPR036942">
    <property type="entry name" value="Beta-barrel_TonB_sf"/>
</dbReference>